<evidence type="ECO:0000313" key="2">
    <source>
        <dbReference type="EMBL" id="VDK75654.1"/>
    </source>
</evidence>
<dbReference type="WBParaSite" id="ASIM_0002089501-mRNA-1">
    <property type="protein sequence ID" value="ASIM_0002089501-mRNA-1"/>
    <property type="gene ID" value="ASIM_0002089501"/>
</dbReference>
<keyword evidence="3" id="KW-1185">Reference proteome</keyword>
<proteinExistence type="predicted"/>
<dbReference type="SUPFAM" id="SSF82671">
    <property type="entry name" value="SEA domain"/>
    <property type="match status" value="1"/>
</dbReference>
<evidence type="ECO:0000313" key="4">
    <source>
        <dbReference type="WBParaSite" id="ASIM_0002089501-mRNA-1"/>
    </source>
</evidence>
<sequence>MAAASLFTAIYLAVIYRLTINLTELPYSNELRRPGSTEFFNANDQIVKSFQHLLRRIPGHHEASVLGYRYHQVVGTLATVDIYSDRP</sequence>
<dbReference type="InterPro" id="IPR000082">
    <property type="entry name" value="SEA_dom"/>
</dbReference>
<protein>
    <submittedName>
        <fullName evidence="4">SEA domain-containing protein</fullName>
    </submittedName>
</protein>
<evidence type="ECO:0000259" key="1">
    <source>
        <dbReference type="PROSITE" id="PS50024"/>
    </source>
</evidence>
<dbReference type="PROSITE" id="PS50024">
    <property type="entry name" value="SEA"/>
    <property type="match status" value="1"/>
</dbReference>
<dbReference type="EMBL" id="UYRR01039139">
    <property type="protein sequence ID" value="VDK75654.1"/>
    <property type="molecule type" value="Genomic_DNA"/>
</dbReference>
<dbReference type="InterPro" id="IPR036364">
    <property type="entry name" value="SEA_dom_sf"/>
</dbReference>
<dbReference type="Proteomes" id="UP000267096">
    <property type="component" value="Unassembled WGS sequence"/>
</dbReference>
<dbReference type="OrthoDB" id="9990982at2759"/>
<gene>
    <name evidence="2" type="ORF">ASIM_LOCUS20275</name>
</gene>
<accession>A0A0M3KIS6</accession>
<organism evidence="4">
    <name type="scientific">Anisakis simplex</name>
    <name type="common">Herring worm</name>
    <dbReference type="NCBI Taxonomy" id="6269"/>
    <lineage>
        <taxon>Eukaryota</taxon>
        <taxon>Metazoa</taxon>
        <taxon>Ecdysozoa</taxon>
        <taxon>Nematoda</taxon>
        <taxon>Chromadorea</taxon>
        <taxon>Rhabditida</taxon>
        <taxon>Spirurina</taxon>
        <taxon>Ascaridomorpha</taxon>
        <taxon>Ascaridoidea</taxon>
        <taxon>Anisakidae</taxon>
        <taxon>Anisakis</taxon>
        <taxon>Anisakis simplex complex</taxon>
    </lineage>
</organism>
<feature type="domain" description="SEA" evidence="1">
    <location>
        <begin position="12"/>
        <end position="87"/>
    </location>
</feature>
<reference evidence="4" key="1">
    <citation type="submission" date="2017-02" db="UniProtKB">
        <authorList>
            <consortium name="WormBaseParasite"/>
        </authorList>
    </citation>
    <scope>IDENTIFICATION</scope>
</reference>
<evidence type="ECO:0000313" key="3">
    <source>
        <dbReference type="Proteomes" id="UP000267096"/>
    </source>
</evidence>
<reference evidence="2 3" key="2">
    <citation type="submission" date="2018-11" db="EMBL/GenBank/DDBJ databases">
        <authorList>
            <consortium name="Pathogen Informatics"/>
        </authorList>
    </citation>
    <scope>NUCLEOTIDE SEQUENCE [LARGE SCALE GENOMIC DNA]</scope>
</reference>
<name>A0A0M3KIS6_ANISI</name>
<dbReference type="AlphaFoldDB" id="A0A0M3KIS6"/>